<evidence type="ECO:0008006" key="3">
    <source>
        <dbReference type="Google" id="ProtNLM"/>
    </source>
</evidence>
<dbReference type="RefSeq" id="WP_282199413.1">
    <property type="nucleotide sequence ID" value="NZ_BOQE01000001.1"/>
</dbReference>
<proteinExistence type="predicted"/>
<organism evidence="1 2">
    <name type="scientific">Collibacillus ludicampi</name>
    <dbReference type="NCBI Taxonomy" id="2771369"/>
    <lineage>
        <taxon>Bacteria</taxon>
        <taxon>Bacillati</taxon>
        <taxon>Bacillota</taxon>
        <taxon>Bacilli</taxon>
        <taxon>Bacillales</taxon>
        <taxon>Alicyclobacillaceae</taxon>
        <taxon>Collibacillus</taxon>
    </lineage>
</organism>
<protein>
    <recommendedName>
        <fullName evidence="3">DUF2922 domain-containing protein</fullName>
    </recommendedName>
</protein>
<comment type="caution">
    <text evidence="1">The sequence shown here is derived from an EMBL/GenBank/DDBJ whole genome shotgun (WGS) entry which is preliminary data.</text>
</comment>
<evidence type="ECO:0000313" key="2">
    <source>
        <dbReference type="Proteomes" id="UP001057291"/>
    </source>
</evidence>
<evidence type="ECO:0000313" key="1">
    <source>
        <dbReference type="EMBL" id="GIM46293.1"/>
    </source>
</evidence>
<gene>
    <name evidence="1" type="ORF">DNHGIG_18420</name>
</gene>
<dbReference type="AlphaFoldDB" id="A0AAV4LF23"/>
<sequence>MTSKNLELLFITSGNKTVRFSLANPVDPIDPSLVQSTMDLIVQKNIFATPTGDLVKKAEARVVETNRTQVL</sequence>
<dbReference type="Pfam" id="PF11148">
    <property type="entry name" value="DUF2922"/>
    <property type="match status" value="1"/>
</dbReference>
<dbReference type="InterPro" id="IPR021321">
    <property type="entry name" value="DUF2922"/>
</dbReference>
<accession>A0AAV4LF23</accession>
<keyword evidence="2" id="KW-1185">Reference proteome</keyword>
<dbReference type="Proteomes" id="UP001057291">
    <property type="component" value="Unassembled WGS sequence"/>
</dbReference>
<dbReference type="EMBL" id="BOQE01000001">
    <property type="protein sequence ID" value="GIM46293.1"/>
    <property type="molecule type" value="Genomic_DNA"/>
</dbReference>
<name>A0AAV4LF23_9BACL</name>
<reference evidence="1" key="1">
    <citation type="journal article" date="2023" name="Int. J. Syst. Evol. Microbiol.">
        <title>Collibacillus ludicampi gen. nov., sp. nov., a new soil bacterium of the family Alicyclobacillaceae.</title>
        <authorList>
            <person name="Jojima T."/>
            <person name="Ioku Y."/>
            <person name="Fukuta Y."/>
            <person name="Shirasaka N."/>
            <person name="Matsumura Y."/>
            <person name="Mori M."/>
        </authorList>
    </citation>
    <scope>NUCLEOTIDE SEQUENCE</scope>
    <source>
        <strain evidence="1">TP075</strain>
    </source>
</reference>